<dbReference type="SUPFAM" id="SSF81296">
    <property type="entry name" value="E set domains"/>
    <property type="match status" value="1"/>
</dbReference>
<organism evidence="3 4">
    <name type="scientific">Acrobeloides nanus</name>
    <dbReference type="NCBI Taxonomy" id="290746"/>
    <lineage>
        <taxon>Eukaryota</taxon>
        <taxon>Metazoa</taxon>
        <taxon>Ecdysozoa</taxon>
        <taxon>Nematoda</taxon>
        <taxon>Chromadorea</taxon>
        <taxon>Rhabditida</taxon>
        <taxon>Tylenchina</taxon>
        <taxon>Cephalobomorpha</taxon>
        <taxon>Cephaloboidea</taxon>
        <taxon>Cephalobidae</taxon>
        <taxon>Acrobeloides</taxon>
    </lineage>
</organism>
<sequence length="196" mass="22615">MGKFKEFSINFDSNEGLYLPGQYVRGQVKLDLEYEVKAKSLVLIVYGKAYNNWQCREHSKKFYDSMSRTWKTKAEIYPVELDETYIDRKFVLWNSSRDEESISSGVNNFNFDFIIPSNCPPSFEGKYGSIRYYCKAELERPSKSEKKATASFTVLSNLDLNSTFDASRPVSMEKSSNLGLFFRQGSVFLKVPLLSK</sequence>
<dbReference type="InterPro" id="IPR014756">
    <property type="entry name" value="Ig_E-set"/>
</dbReference>
<dbReference type="Pfam" id="PF00339">
    <property type="entry name" value="Arrestin_N"/>
    <property type="match status" value="1"/>
</dbReference>
<reference evidence="4" key="1">
    <citation type="submission" date="2022-11" db="UniProtKB">
        <authorList>
            <consortium name="WormBaseParasite"/>
        </authorList>
    </citation>
    <scope>IDENTIFICATION</scope>
</reference>
<dbReference type="Gene3D" id="2.60.40.640">
    <property type="match status" value="1"/>
</dbReference>
<evidence type="ECO:0000313" key="4">
    <source>
        <dbReference type="WBParaSite" id="ACRNAN_scaffold110.g22258.t1"/>
    </source>
</evidence>
<accession>A0A914CIG6</accession>
<evidence type="ECO:0000259" key="2">
    <source>
        <dbReference type="Pfam" id="PF00339"/>
    </source>
</evidence>
<dbReference type="GO" id="GO:0005737">
    <property type="term" value="C:cytoplasm"/>
    <property type="evidence" value="ECO:0007669"/>
    <property type="project" value="TreeGrafter"/>
</dbReference>
<evidence type="ECO:0000313" key="3">
    <source>
        <dbReference type="Proteomes" id="UP000887540"/>
    </source>
</evidence>
<keyword evidence="3" id="KW-1185">Reference proteome</keyword>
<evidence type="ECO:0000256" key="1">
    <source>
        <dbReference type="ARBA" id="ARBA00005298"/>
    </source>
</evidence>
<protein>
    <submittedName>
        <fullName evidence="4">Arrestin-like N-terminal domain-containing protein</fullName>
    </submittedName>
</protein>
<proteinExistence type="inferred from homology"/>
<dbReference type="InterPro" id="IPR014752">
    <property type="entry name" value="Arrestin-like_C"/>
</dbReference>
<dbReference type="AlphaFoldDB" id="A0A914CIG6"/>
<dbReference type="Proteomes" id="UP000887540">
    <property type="component" value="Unplaced"/>
</dbReference>
<dbReference type="WBParaSite" id="ACRNAN_scaffold110.g22258.t1">
    <property type="protein sequence ID" value="ACRNAN_scaffold110.g22258.t1"/>
    <property type="gene ID" value="ACRNAN_scaffold110.g22258"/>
</dbReference>
<dbReference type="InterPro" id="IPR011021">
    <property type="entry name" value="Arrestin-like_N"/>
</dbReference>
<dbReference type="InterPro" id="IPR050357">
    <property type="entry name" value="Arrestin_domain-protein"/>
</dbReference>
<feature type="domain" description="Arrestin-like N-terminal" evidence="2">
    <location>
        <begin position="7"/>
        <end position="161"/>
    </location>
</feature>
<dbReference type="GO" id="GO:0015031">
    <property type="term" value="P:protein transport"/>
    <property type="evidence" value="ECO:0007669"/>
    <property type="project" value="TreeGrafter"/>
</dbReference>
<name>A0A914CIG6_9BILA</name>
<dbReference type="PANTHER" id="PTHR11188">
    <property type="entry name" value="ARRESTIN DOMAIN CONTAINING PROTEIN"/>
    <property type="match status" value="1"/>
</dbReference>
<dbReference type="PANTHER" id="PTHR11188:SF175">
    <property type="entry name" value="ARRESTIN C-TERMINAL-LIKE DOMAIN-CONTAINING PROTEIN"/>
    <property type="match status" value="1"/>
</dbReference>
<comment type="similarity">
    <text evidence="1">Belongs to the arrestin family.</text>
</comment>